<proteinExistence type="predicted"/>
<evidence type="ECO:0000256" key="1">
    <source>
        <dbReference type="SAM" id="MobiDB-lite"/>
    </source>
</evidence>
<name>A0A4C1UPS6_EUMVA</name>
<accession>A0A4C1UPS6</accession>
<evidence type="ECO:0000313" key="3">
    <source>
        <dbReference type="Proteomes" id="UP000299102"/>
    </source>
</evidence>
<gene>
    <name evidence="2" type="ORF">EVAR_83596_1</name>
</gene>
<keyword evidence="3" id="KW-1185">Reference proteome</keyword>
<sequence length="121" mass="13622">MRRKKVEAENETIQTEISAFRCCVIGLILTLTNYCLSKLEHGTRRGRATRPLRSAQPPYASYTIKNWCQVCGHDGQFLTYDRYTDSGQGAESRRPAPAAADLTDLTREKESPNFSTAYEGN</sequence>
<feature type="compositionally biased region" description="Polar residues" evidence="1">
    <location>
        <begin position="112"/>
        <end position="121"/>
    </location>
</feature>
<dbReference type="AlphaFoldDB" id="A0A4C1UPS6"/>
<reference evidence="2 3" key="1">
    <citation type="journal article" date="2019" name="Commun. Biol.">
        <title>The bagworm genome reveals a unique fibroin gene that provides high tensile strength.</title>
        <authorList>
            <person name="Kono N."/>
            <person name="Nakamura H."/>
            <person name="Ohtoshi R."/>
            <person name="Tomita M."/>
            <person name="Numata K."/>
            <person name="Arakawa K."/>
        </authorList>
    </citation>
    <scope>NUCLEOTIDE SEQUENCE [LARGE SCALE GENOMIC DNA]</scope>
</reference>
<organism evidence="2 3">
    <name type="scientific">Eumeta variegata</name>
    <name type="common">Bagworm moth</name>
    <name type="synonym">Eumeta japonica</name>
    <dbReference type="NCBI Taxonomy" id="151549"/>
    <lineage>
        <taxon>Eukaryota</taxon>
        <taxon>Metazoa</taxon>
        <taxon>Ecdysozoa</taxon>
        <taxon>Arthropoda</taxon>
        <taxon>Hexapoda</taxon>
        <taxon>Insecta</taxon>
        <taxon>Pterygota</taxon>
        <taxon>Neoptera</taxon>
        <taxon>Endopterygota</taxon>
        <taxon>Lepidoptera</taxon>
        <taxon>Glossata</taxon>
        <taxon>Ditrysia</taxon>
        <taxon>Tineoidea</taxon>
        <taxon>Psychidae</taxon>
        <taxon>Oiketicinae</taxon>
        <taxon>Eumeta</taxon>
    </lineage>
</organism>
<dbReference type="Proteomes" id="UP000299102">
    <property type="component" value="Unassembled WGS sequence"/>
</dbReference>
<protein>
    <submittedName>
        <fullName evidence="2">Uncharacterized protein</fullName>
    </submittedName>
</protein>
<feature type="region of interest" description="Disordered" evidence="1">
    <location>
        <begin position="82"/>
        <end position="121"/>
    </location>
</feature>
<comment type="caution">
    <text evidence="2">The sequence shown here is derived from an EMBL/GenBank/DDBJ whole genome shotgun (WGS) entry which is preliminary data.</text>
</comment>
<dbReference type="EMBL" id="BGZK01000201">
    <property type="protein sequence ID" value="GBP27966.1"/>
    <property type="molecule type" value="Genomic_DNA"/>
</dbReference>
<evidence type="ECO:0000313" key="2">
    <source>
        <dbReference type="EMBL" id="GBP27966.1"/>
    </source>
</evidence>